<evidence type="ECO:0000313" key="1">
    <source>
        <dbReference type="EMBL" id="MPN42183.1"/>
    </source>
</evidence>
<reference evidence="1" key="1">
    <citation type="submission" date="2019-08" db="EMBL/GenBank/DDBJ databases">
        <authorList>
            <person name="Kucharzyk K."/>
            <person name="Murdoch R.W."/>
            <person name="Higgins S."/>
            <person name="Loffler F."/>
        </authorList>
    </citation>
    <scope>NUCLEOTIDE SEQUENCE</scope>
</reference>
<organism evidence="1">
    <name type="scientific">bioreactor metagenome</name>
    <dbReference type="NCBI Taxonomy" id="1076179"/>
    <lineage>
        <taxon>unclassified sequences</taxon>
        <taxon>metagenomes</taxon>
        <taxon>ecological metagenomes</taxon>
    </lineage>
</organism>
<comment type="caution">
    <text evidence="1">The sequence shown here is derived from an EMBL/GenBank/DDBJ whole genome shotgun (WGS) entry which is preliminary data.</text>
</comment>
<proteinExistence type="predicted"/>
<name>A0A645I3Y0_9ZZZZ</name>
<sequence>MRRSSLNGSIKRTNQVIQWRNIFSYQRLKVNSGIGQLICEFHRSTFICRNLGSVIAVVDKIVRIVEMNHLEIVAALGSRVIVTFAGNSKS</sequence>
<dbReference type="EMBL" id="VSSQ01099746">
    <property type="protein sequence ID" value="MPN42183.1"/>
    <property type="molecule type" value="Genomic_DNA"/>
</dbReference>
<dbReference type="AlphaFoldDB" id="A0A645I3Y0"/>
<protein>
    <submittedName>
        <fullName evidence="1">Uncharacterized protein</fullName>
    </submittedName>
</protein>
<accession>A0A645I3Y0</accession>
<gene>
    <name evidence="1" type="ORF">SDC9_189739</name>
</gene>